<sequence>MHMVAGVTGETERGETEETSSADTEEAIQGRENDEEPMEMSGPDDDNGTPSASFAQLLPLRQGSEWSKQSTTYAYFYLKKKVHMINRSITNKSFQSSLYIPSKRAPSRSSTDSFWDIPPLPETDSKLLDKFFLIRGALLLSLFRLCPECGEKLPTSSGSARLTAQGKAPAVHYIYRSCSMRKNPIRRSEGQPGAVEQCRENHFRAMCLQQLLEL</sequence>
<reference evidence="3" key="1">
    <citation type="journal article" date="2015" name="Nat. Genet.">
        <title>The genome and transcriptome of the zoonotic hookworm Ancylostoma ceylanicum identify infection-specific gene families.</title>
        <authorList>
            <person name="Schwarz E.M."/>
            <person name="Hu Y."/>
            <person name="Antoshechkin I."/>
            <person name="Miller M.M."/>
            <person name="Sternberg P.W."/>
            <person name="Aroian R.V."/>
        </authorList>
    </citation>
    <scope>NUCLEOTIDE SEQUENCE</scope>
    <source>
        <strain evidence="3">HY135</strain>
    </source>
</reference>
<feature type="compositionally biased region" description="Acidic residues" evidence="1">
    <location>
        <begin position="33"/>
        <end position="47"/>
    </location>
</feature>
<feature type="region of interest" description="Disordered" evidence="1">
    <location>
        <begin position="1"/>
        <end position="53"/>
    </location>
</feature>
<name>A0A016RZK2_9BILA</name>
<dbReference type="Proteomes" id="UP000024635">
    <property type="component" value="Unassembled WGS sequence"/>
</dbReference>
<gene>
    <name evidence="2" type="primary">Acey_s0328.g2627</name>
    <name evidence="2" type="ORF">Y032_0328g2627</name>
</gene>
<comment type="caution">
    <text evidence="2">The sequence shown here is derived from an EMBL/GenBank/DDBJ whole genome shotgun (WGS) entry which is preliminary data.</text>
</comment>
<evidence type="ECO:0000313" key="3">
    <source>
        <dbReference type="Proteomes" id="UP000024635"/>
    </source>
</evidence>
<dbReference type="OrthoDB" id="5876289at2759"/>
<organism evidence="2 3">
    <name type="scientific">Ancylostoma ceylanicum</name>
    <dbReference type="NCBI Taxonomy" id="53326"/>
    <lineage>
        <taxon>Eukaryota</taxon>
        <taxon>Metazoa</taxon>
        <taxon>Ecdysozoa</taxon>
        <taxon>Nematoda</taxon>
        <taxon>Chromadorea</taxon>
        <taxon>Rhabditida</taxon>
        <taxon>Rhabditina</taxon>
        <taxon>Rhabditomorpha</taxon>
        <taxon>Strongyloidea</taxon>
        <taxon>Ancylostomatidae</taxon>
        <taxon>Ancylostomatinae</taxon>
        <taxon>Ancylostoma</taxon>
    </lineage>
</organism>
<dbReference type="AlphaFoldDB" id="A0A016RZK2"/>
<accession>A0A016RZK2</accession>
<feature type="compositionally biased region" description="Acidic residues" evidence="1">
    <location>
        <begin position="17"/>
        <end position="26"/>
    </location>
</feature>
<protein>
    <submittedName>
        <fullName evidence="2">Uncharacterized protein</fullName>
    </submittedName>
</protein>
<proteinExistence type="predicted"/>
<evidence type="ECO:0000256" key="1">
    <source>
        <dbReference type="SAM" id="MobiDB-lite"/>
    </source>
</evidence>
<dbReference type="EMBL" id="JARK01001664">
    <property type="protein sequence ID" value="EYB83820.1"/>
    <property type="molecule type" value="Genomic_DNA"/>
</dbReference>
<evidence type="ECO:0000313" key="2">
    <source>
        <dbReference type="EMBL" id="EYB83820.1"/>
    </source>
</evidence>
<keyword evidence="3" id="KW-1185">Reference proteome</keyword>